<dbReference type="GO" id="GO:0006508">
    <property type="term" value="P:proteolysis"/>
    <property type="evidence" value="ECO:0007669"/>
    <property type="project" value="InterPro"/>
</dbReference>
<accession>A0A853G2J5</accession>
<protein>
    <submittedName>
        <fullName evidence="1">Dipeptidase</fullName>
    </submittedName>
</protein>
<gene>
    <name evidence="1" type="ORF">H0A72_12150</name>
</gene>
<reference evidence="1 2" key="1">
    <citation type="submission" date="2020-07" db="EMBL/GenBank/DDBJ databases">
        <title>Taxonomic revisions and descriptions of new bacterial species based on genomic comparisons in the high-G+C-content subgroup of the family Alcaligenaceae.</title>
        <authorList>
            <person name="Szabo A."/>
            <person name="Felfoldi T."/>
        </authorList>
    </citation>
    <scope>NUCLEOTIDE SEQUENCE [LARGE SCALE GENOMIC DNA]</scope>
    <source>
        <strain evidence="1 2">LMG 24012</strain>
    </source>
</reference>
<dbReference type="SUPFAM" id="SSF51556">
    <property type="entry name" value="Metallo-dependent hydrolases"/>
    <property type="match status" value="1"/>
</dbReference>
<dbReference type="AlphaFoldDB" id="A0A853G2J5"/>
<dbReference type="PANTHER" id="PTHR10443">
    <property type="entry name" value="MICROSOMAL DIPEPTIDASE"/>
    <property type="match status" value="1"/>
</dbReference>
<dbReference type="PANTHER" id="PTHR10443:SF12">
    <property type="entry name" value="DIPEPTIDASE"/>
    <property type="match status" value="1"/>
</dbReference>
<dbReference type="Proteomes" id="UP000559809">
    <property type="component" value="Unassembled WGS sequence"/>
</dbReference>
<proteinExistence type="predicted"/>
<dbReference type="CDD" id="cd01301">
    <property type="entry name" value="rDP_like"/>
    <property type="match status" value="1"/>
</dbReference>
<dbReference type="Gene3D" id="3.20.20.140">
    <property type="entry name" value="Metal-dependent hydrolases"/>
    <property type="match status" value="1"/>
</dbReference>
<dbReference type="Pfam" id="PF01244">
    <property type="entry name" value="Peptidase_M19"/>
    <property type="match status" value="1"/>
</dbReference>
<dbReference type="InterPro" id="IPR008257">
    <property type="entry name" value="Pept_M19"/>
</dbReference>
<dbReference type="EMBL" id="JACCEM010000006">
    <property type="protein sequence ID" value="NYT50062.1"/>
    <property type="molecule type" value="Genomic_DNA"/>
</dbReference>
<sequence length="339" mass="36817">MAHARTFNYEAATVIDGLVFFSDGNNRDVRAGGVTAMNVTITEMSARFEQAVQDIAAWRKRCREDPTWILVEGLADIDRAKQSGGVGLIMGWQNAKPFGESLERIALFHELGLRVVQLTYNEANLIGDGCLETRNGGLSRYGVQVVEEMNRVGIAIDASHCAEQTCLDACKHSSRPVLLTHANANGVIKRPRNKSDEVLKAVAATGGVIGCSIHGYLNWRGDPARQSSLEDFVANVKYIGDLVGYEHVGIGTDFPSVDTYEAVRHVMVMSRTKYPASGGDLAAAFGDVMEARYPKETPTPAQFPVLAQALEDGGLTDAQIAGVLGKNFYRAFGECWKSN</sequence>
<evidence type="ECO:0000313" key="1">
    <source>
        <dbReference type="EMBL" id="NYT50062.1"/>
    </source>
</evidence>
<organism evidence="1 2">
    <name type="scientific">Parapusillimonas granuli</name>
    <dbReference type="NCBI Taxonomy" id="380911"/>
    <lineage>
        <taxon>Bacteria</taxon>
        <taxon>Pseudomonadati</taxon>
        <taxon>Pseudomonadota</taxon>
        <taxon>Betaproteobacteria</taxon>
        <taxon>Burkholderiales</taxon>
        <taxon>Alcaligenaceae</taxon>
        <taxon>Parapusillimonas</taxon>
    </lineage>
</organism>
<evidence type="ECO:0000313" key="2">
    <source>
        <dbReference type="Proteomes" id="UP000559809"/>
    </source>
</evidence>
<comment type="caution">
    <text evidence="1">The sequence shown here is derived from an EMBL/GenBank/DDBJ whole genome shotgun (WGS) entry which is preliminary data.</text>
</comment>
<dbReference type="PROSITE" id="PS51365">
    <property type="entry name" value="RENAL_DIPEPTIDASE_2"/>
    <property type="match status" value="1"/>
</dbReference>
<name>A0A853G2J5_9BURK</name>
<dbReference type="InterPro" id="IPR032466">
    <property type="entry name" value="Metal_Hydrolase"/>
</dbReference>
<dbReference type="GO" id="GO:0070573">
    <property type="term" value="F:metallodipeptidase activity"/>
    <property type="evidence" value="ECO:0007669"/>
    <property type="project" value="InterPro"/>
</dbReference>
<dbReference type="RefSeq" id="WP_180155655.1">
    <property type="nucleotide sequence ID" value="NZ_JACCEM010000006.1"/>
</dbReference>
<keyword evidence="2" id="KW-1185">Reference proteome</keyword>